<feature type="transmembrane region" description="Helical" evidence="6">
    <location>
        <begin position="103"/>
        <end position="129"/>
    </location>
</feature>
<feature type="transmembrane region" description="Helical" evidence="6">
    <location>
        <begin position="430"/>
        <end position="449"/>
    </location>
</feature>
<dbReference type="InterPro" id="IPR002293">
    <property type="entry name" value="AA/rel_permease1"/>
</dbReference>
<dbReference type="Pfam" id="PF13520">
    <property type="entry name" value="AA_permease_2"/>
    <property type="match status" value="1"/>
</dbReference>
<feature type="transmembrane region" description="Helical" evidence="6">
    <location>
        <begin position="59"/>
        <end position="82"/>
    </location>
</feature>
<dbReference type="Proteomes" id="UP001237105">
    <property type="component" value="Unassembled WGS sequence"/>
</dbReference>
<gene>
    <name evidence="7" type="ORF">QIT00_16255</name>
</gene>
<feature type="transmembrane region" description="Helical" evidence="6">
    <location>
        <begin position="261"/>
        <end position="283"/>
    </location>
</feature>
<comment type="caution">
    <text evidence="7">The sequence shown here is derived from an EMBL/GenBank/DDBJ whole genome shotgun (WGS) entry which is preliminary data.</text>
</comment>
<feature type="transmembrane region" description="Helical" evidence="6">
    <location>
        <begin position="183"/>
        <end position="202"/>
    </location>
</feature>
<feature type="transmembrane region" description="Helical" evidence="6">
    <location>
        <begin position="29"/>
        <end position="53"/>
    </location>
</feature>
<evidence type="ECO:0000256" key="1">
    <source>
        <dbReference type="ARBA" id="ARBA00004141"/>
    </source>
</evidence>
<keyword evidence="5 6" id="KW-0472">Membrane</keyword>
<evidence type="ECO:0000313" key="7">
    <source>
        <dbReference type="EMBL" id="MDI3420095.1"/>
    </source>
</evidence>
<evidence type="ECO:0000313" key="8">
    <source>
        <dbReference type="Proteomes" id="UP001237105"/>
    </source>
</evidence>
<sequence>MHPTPNDRDDAELQEFGYRPELKRTLGNFHTFAAGISYISILTGTFQLFYFGYANGGPAYWWSWPMVFVGQFMVALCFAELAARYPVAGSVYNWAKKVGNPHVGWLAGWMMLLASVVSIAAVALAYQLTLPQISSFFQFVGDGTGRYDVATNAVLLAAVLILFTTLVNAFGVKLMARINTAGVFIELVATVVLIVLFAVHVVRGPQVVTETAHTGDGQSFGYLGAFLVASLASAYVMYGFDTAASLGEESLDPSRNAPRAIIRSIVASFVLGGLILLLALMSVSSLRGERLSSDGLQYVVLDVLGPTAGKAMLWCVLIAVTVCALAVHTAAIRLAFAMSRDNNLPAASLLARVSPRFQTPVAPAVIIGVLSLAILVVNIRQPQIFTVVTSIGIIMIYAAYLLVTVPMLIARLRGTWKPAEGKFSLGRWGLPVNILGVLWGAGMTVNLLWPRAAVYNAAAPYHWYLRWGAVLFVGLIAGGGFAYYWFVQRHRTGVLAEHAADSPAPPAPAADLEEVTTS</sequence>
<dbReference type="PANTHER" id="PTHR45649">
    <property type="entry name" value="AMINO-ACID PERMEASE BAT1"/>
    <property type="match status" value="1"/>
</dbReference>
<evidence type="ECO:0000256" key="5">
    <source>
        <dbReference type="ARBA" id="ARBA00023136"/>
    </source>
</evidence>
<evidence type="ECO:0000256" key="4">
    <source>
        <dbReference type="ARBA" id="ARBA00022989"/>
    </source>
</evidence>
<feature type="transmembrane region" description="Helical" evidence="6">
    <location>
        <begin position="384"/>
        <end position="409"/>
    </location>
</feature>
<proteinExistence type="predicted"/>
<evidence type="ECO:0000256" key="6">
    <source>
        <dbReference type="SAM" id="Phobius"/>
    </source>
</evidence>
<feature type="transmembrane region" description="Helical" evidence="6">
    <location>
        <begin position="464"/>
        <end position="486"/>
    </location>
</feature>
<feature type="transmembrane region" description="Helical" evidence="6">
    <location>
        <begin position="357"/>
        <end position="378"/>
    </location>
</feature>
<feature type="transmembrane region" description="Helical" evidence="6">
    <location>
        <begin position="149"/>
        <end position="171"/>
    </location>
</feature>
<feature type="transmembrane region" description="Helical" evidence="6">
    <location>
        <begin position="222"/>
        <end position="240"/>
    </location>
</feature>
<keyword evidence="4 6" id="KW-1133">Transmembrane helix</keyword>
<dbReference type="EMBL" id="JASCIS010000014">
    <property type="protein sequence ID" value="MDI3420095.1"/>
    <property type="molecule type" value="Genomic_DNA"/>
</dbReference>
<dbReference type="Gene3D" id="1.20.1740.10">
    <property type="entry name" value="Amino acid/polyamine transporter I"/>
    <property type="match status" value="1"/>
</dbReference>
<feature type="transmembrane region" description="Helical" evidence="6">
    <location>
        <begin position="311"/>
        <end position="336"/>
    </location>
</feature>
<protein>
    <submittedName>
        <fullName evidence="7">APC family permease</fullName>
    </submittedName>
</protein>
<keyword evidence="3 6" id="KW-0812">Transmembrane</keyword>
<reference evidence="7 8" key="1">
    <citation type="submission" date="2023-05" db="EMBL/GenBank/DDBJ databases">
        <title>Draft genome sequence of Streptomyces sp. B-S-A12 isolated from a cave soil in Thailand.</title>
        <authorList>
            <person name="Chamroensaksri N."/>
            <person name="Muangham S."/>
        </authorList>
    </citation>
    <scope>NUCLEOTIDE SEQUENCE [LARGE SCALE GENOMIC DNA]</scope>
    <source>
        <strain evidence="7 8">B-S-A12</strain>
    </source>
</reference>
<dbReference type="PIRSF" id="PIRSF006060">
    <property type="entry name" value="AA_transporter"/>
    <property type="match status" value="1"/>
</dbReference>
<organism evidence="7 8">
    <name type="scientific">Streptomyces luteolus</name>
    <dbReference type="NCBI Taxonomy" id="3043615"/>
    <lineage>
        <taxon>Bacteria</taxon>
        <taxon>Bacillati</taxon>
        <taxon>Actinomycetota</taxon>
        <taxon>Actinomycetes</taxon>
        <taxon>Kitasatosporales</taxon>
        <taxon>Streptomycetaceae</taxon>
        <taxon>Streptomyces</taxon>
    </lineage>
</organism>
<evidence type="ECO:0000256" key="3">
    <source>
        <dbReference type="ARBA" id="ARBA00022692"/>
    </source>
</evidence>
<comment type="subcellular location">
    <subcellularLocation>
        <location evidence="1">Membrane</location>
        <topology evidence="1">Multi-pass membrane protein</topology>
    </subcellularLocation>
</comment>
<keyword evidence="8" id="KW-1185">Reference proteome</keyword>
<evidence type="ECO:0000256" key="2">
    <source>
        <dbReference type="ARBA" id="ARBA00022448"/>
    </source>
</evidence>
<name>A0ABT6SXJ8_9ACTN</name>
<dbReference type="RefSeq" id="WP_282535979.1">
    <property type="nucleotide sequence ID" value="NZ_JASCIS010000014.1"/>
</dbReference>
<accession>A0ABT6SXJ8</accession>
<keyword evidence="2" id="KW-0813">Transport</keyword>
<dbReference type="PANTHER" id="PTHR45649:SF26">
    <property type="entry name" value="OS04G0435100 PROTEIN"/>
    <property type="match status" value="1"/>
</dbReference>